<dbReference type="EMBL" id="BLKW01000004">
    <property type="protein sequence ID" value="GFG75898.1"/>
    <property type="molecule type" value="Genomic_DNA"/>
</dbReference>
<comment type="caution">
    <text evidence="2">The sequence shown here is derived from an EMBL/GenBank/DDBJ whole genome shotgun (WGS) entry which is preliminary data.</text>
</comment>
<proteinExistence type="predicted"/>
<evidence type="ECO:0000313" key="2">
    <source>
        <dbReference type="EMBL" id="GFG75898.1"/>
    </source>
</evidence>
<sequence>MVEGSLAYRFRLGVTTETLAEILWRGADWPAHWGMYVLTGDQNANHPVTQNSVRLRLASMGSEVLGGFIQIAGVEFLISFELPPVPRMYRPCGLTPNASGFRSAAGRCLHSPGRRSATRSST</sequence>
<dbReference type="AlphaFoldDB" id="A0A7I9Y1E7"/>
<organism evidence="2 3">
    <name type="scientific">Mycobacterium botniense</name>
    <dbReference type="NCBI Taxonomy" id="84962"/>
    <lineage>
        <taxon>Bacteria</taxon>
        <taxon>Bacillati</taxon>
        <taxon>Actinomycetota</taxon>
        <taxon>Actinomycetes</taxon>
        <taxon>Mycobacteriales</taxon>
        <taxon>Mycobacteriaceae</taxon>
        <taxon>Mycobacterium</taxon>
    </lineage>
</organism>
<evidence type="ECO:0000256" key="1">
    <source>
        <dbReference type="SAM" id="MobiDB-lite"/>
    </source>
</evidence>
<feature type="compositionally biased region" description="Basic residues" evidence="1">
    <location>
        <begin position="112"/>
        <end position="122"/>
    </location>
</feature>
<dbReference type="Proteomes" id="UP000465361">
    <property type="component" value="Unassembled WGS sequence"/>
</dbReference>
<keyword evidence="3" id="KW-1185">Reference proteome</keyword>
<feature type="region of interest" description="Disordered" evidence="1">
    <location>
        <begin position="101"/>
        <end position="122"/>
    </location>
</feature>
<name>A0A7I9Y1E7_9MYCO</name>
<accession>A0A7I9Y1E7</accession>
<reference evidence="2 3" key="1">
    <citation type="journal article" date="2019" name="Emerg. Microbes Infect.">
        <title>Comprehensive subspecies identification of 175 nontuberculous mycobacteria species based on 7547 genomic profiles.</title>
        <authorList>
            <person name="Matsumoto Y."/>
            <person name="Kinjo T."/>
            <person name="Motooka D."/>
            <person name="Nabeya D."/>
            <person name="Jung N."/>
            <person name="Uechi K."/>
            <person name="Horii T."/>
            <person name="Iida T."/>
            <person name="Fujita J."/>
            <person name="Nakamura S."/>
        </authorList>
    </citation>
    <scope>NUCLEOTIDE SEQUENCE [LARGE SCALE GENOMIC DNA]</scope>
    <source>
        <strain evidence="2 3">JCM 17322</strain>
    </source>
</reference>
<protein>
    <submittedName>
        <fullName evidence="2">Uncharacterized protein</fullName>
    </submittedName>
</protein>
<gene>
    <name evidence="2" type="ORF">MBOT_32630</name>
</gene>
<evidence type="ECO:0000313" key="3">
    <source>
        <dbReference type="Proteomes" id="UP000465361"/>
    </source>
</evidence>